<protein>
    <submittedName>
        <fullName evidence="2">Uncharacterized protein</fullName>
    </submittedName>
</protein>
<reference evidence="2 3" key="1">
    <citation type="submission" date="2019-08" db="EMBL/GenBank/DDBJ databases">
        <authorList>
            <person name="Alioto T."/>
            <person name="Alioto T."/>
            <person name="Gomez Garrido J."/>
        </authorList>
    </citation>
    <scope>NUCLEOTIDE SEQUENCE [LARGE SCALE GENOMIC DNA]</scope>
</reference>
<organism evidence="2 3">
    <name type="scientific">Cinara cedri</name>
    <dbReference type="NCBI Taxonomy" id="506608"/>
    <lineage>
        <taxon>Eukaryota</taxon>
        <taxon>Metazoa</taxon>
        <taxon>Ecdysozoa</taxon>
        <taxon>Arthropoda</taxon>
        <taxon>Hexapoda</taxon>
        <taxon>Insecta</taxon>
        <taxon>Pterygota</taxon>
        <taxon>Neoptera</taxon>
        <taxon>Paraneoptera</taxon>
        <taxon>Hemiptera</taxon>
        <taxon>Sternorrhyncha</taxon>
        <taxon>Aphidomorpha</taxon>
        <taxon>Aphidoidea</taxon>
        <taxon>Aphididae</taxon>
        <taxon>Lachninae</taxon>
        <taxon>Cinara</taxon>
    </lineage>
</organism>
<gene>
    <name evidence="2" type="ORF">CINCED_3A004531</name>
</gene>
<sequence length="86" mass="9941">MSSEDDEISVKYEKVITKDESGAHASTGTANQTNTGFRITISRKRKREENDEGRPDMESDEIFYIFHNIVNNMERTMEHEVDSDPE</sequence>
<feature type="compositionally biased region" description="Polar residues" evidence="1">
    <location>
        <begin position="24"/>
        <end position="37"/>
    </location>
</feature>
<dbReference type="AlphaFoldDB" id="A0A5E4MEW4"/>
<accession>A0A5E4MEW4</accession>
<evidence type="ECO:0000313" key="2">
    <source>
        <dbReference type="EMBL" id="VVC30744.1"/>
    </source>
</evidence>
<feature type="compositionally biased region" description="Basic and acidic residues" evidence="1">
    <location>
        <begin position="47"/>
        <end position="57"/>
    </location>
</feature>
<dbReference type="EMBL" id="CABPRJ010000536">
    <property type="protein sequence ID" value="VVC30744.1"/>
    <property type="molecule type" value="Genomic_DNA"/>
</dbReference>
<name>A0A5E4MEW4_9HEMI</name>
<dbReference type="Proteomes" id="UP000325440">
    <property type="component" value="Unassembled WGS sequence"/>
</dbReference>
<proteinExistence type="predicted"/>
<feature type="region of interest" description="Disordered" evidence="1">
    <location>
        <begin position="20"/>
        <end position="59"/>
    </location>
</feature>
<keyword evidence="3" id="KW-1185">Reference proteome</keyword>
<evidence type="ECO:0000256" key="1">
    <source>
        <dbReference type="SAM" id="MobiDB-lite"/>
    </source>
</evidence>
<evidence type="ECO:0000313" key="3">
    <source>
        <dbReference type="Proteomes" id="UP000325440"/>
    </source>
</evidence>